<accession>A0ABV3GYY5</accession>
<evidence type="ECO:0000256" key="1">
    <source>
        <dbReference type="SAM" id="MobiDB-lite"/>
    </source>
</evidence>
<feature type="domain" description="Shedu protein SduA C-terminal" evidence="2">
    <location>
        <begin position="220"/>
        <end position="398"/>
    </location>
</feature>
<dbReference type="InterPro" id="IPR025359">
    <property type="entry name" value="SduA_C"/>
</dbReference>
<comment type="caution">
    <text evidence="3">The sequence shown here is derived from an EMBL/GenBank/DDBJ whole genome shotgun (WGS) entry which is preliminary data.</text>
</comment>
<reference evidence="3 4" key="1">
    <citation type="submission" date="2024-06" db="EMBL/GenBank/DDBJ databases">
        <title>The Natural Products Discovery Center: Release of the First 8490 Sequenced Strains for Exploring Actinobacteria Biosynthetic Diversity.</title>
        <authorList>
            <person name="Kalkreuter E."/>
            <person name="Kautsar S.A."/>
            <person name="Yang D."/>
            <person name="Bader C.D."/>
            <person name="Teijaro C.N."/>
            <person name="Fluegel L."/>
            <person name="Davis C.M."/>
            <person name="Simpson J.R."/>
            <person name="Lauterbach L."/>
            <person name="Steele A.D."/>
            <person name="Gui C."/>
            <person name="Meng S."/>
            <person name="Li G."/>
            <person name="Viehrig K."/>
            <person name="Ye F."/>
            <person name="Su P."/>
            <person name="Kiefer A.F."/>
            <person name="Nichols A."/>
            <person name="Cepeda A.J."/>
            <person name="Yan W."/>
            <person name="Fan B."/>
            <person name="Jiang Y."/>
            <person name="Adhikari A."/>
            <person name="Zheng C.-J."/>
            <person name="Schuster L."/>
            <person name="Cowan T.M."/>
            <person name="Smanski M.J."/>
            <person name="Chevrette M.G."/>
            <person name="De Carvalho L.P.S."/>
            <person name="Shen B."/>
        </authorList>
    </citation>
    <scope>NUCLEOTIDE SEQUENCE [LARGE SCALE GENOMIC DNA]</scope>
    <source>
        <strain evidence="3 4">NPDC049574</strain>
    </source>
</reference>
<evidence type="ECO:0000313" key="4">
    <source>
        <dbReference type="Proteomes" id="UP001552427"/>
    </source>
</evidence>
<dbReference type="Proteomes" id="UP001552427">
    <property type="component" value="Unassembled WGS sequence"/>
</dbReference>
<dbReference type="RefSeq" id="WP_364446095.1">
    <property type="nucleotide sequence ID" value="NZ_JBFARM010000002.1"/>
</dbReference>
<keyword evidence="4" id="KW-1185">Reference proteome</keyword>
<sequence>MNSEIDEFGPENWGGELPWAEEDPNTETMYARRRRPERTYLSRTFSRPEKARFVYKVFDGPQTSAKYDGREWTIIDGEHGRAQIKLLLIEEPGSQHVKSIIIQRVPTTKRPVKTALRLDGADAERLLELIRNLDYVPVVGRTTERIDDALVRDLFADATSMLAIYKRDPERFRKLITDDETARDIIAIAHRRQQVERFRKLLHDDVYFEAERARSTDRRAESVWQRFFEENSWILGVSLAGQLLTSWSHEKLEQVVAGSSISGPGKRADALLRTAGRIKSLVFAEFKTHKTELLATDAYRSGCWAPSKELAGGVAQAQGTVHRAVRDLGDRLESLAPDGSVFPDDHSYLVRPRSFLIIGQLQQLIGQAGGDHQEKIRSFELYRRNTAEPEVLTFDELLARAEWFVNTPVP</sequence>
<evidence type="ECO:0000259" key="2">
    <source>
        <dbReference type="Pfam" id="PF14082"/>
    </source>
</evidence>
<organism evidence="3 4">
    <name type="scientific">Nonomuraea bangladeshensis</name>
    <dbReference type="NCBI Taxonomy" id="404385"/>
    <lineage>
        <taxon>Bacteria</taxon>
        <taxon>Bacillati</taxon>
        <taxon>Actinomycetota</taxon>
        <taxon>Actinomycetes</taxon>
        <taxon>Streptosporangiales</taxon>
        <taxon>Streptosporangiaceae</taxon>
        <taxon>Nonomuraea</taxon>
    </lineage>
</organism>
<evidence type="ECO:0000313" key="3">
    <source>
        <dbReference type="EMBL" id="MEV4285492.1"/>
    </source>
</evidence>
<gene>
    <name evidence="3" type="ORF">AB0K40_08290</name>
</gene>
<dbReference type="EMBL" id="JBFARM010000002">
    <property type="protein sequence ID" value="MEV4285492.1"/>
    <property type="molecule type" value="Genomic_DNA"/>
</dbReference>
<name>A0ABV3GYY5_9ACTN</name>
<feature type="region of interest" description="Disordered" evidence="1">
    <location>
        <begin position="1"/>
        <end position="26"/>
    </location>
</feature>
<proteinExistence type="predicted"/>
<protein>
    <submittedName>
        <fullName evidence="3">Shedu immune nuclease family protein</fullName>
    </submittedName>
</protein>
<dbReference type="Pfam" id="PF14082">
    <property type="entry name" value="SduA_C"/>
    <property type="match status" value="1"/>
</dbReference>